<feature type="compositionally biased region" description="Gly residues" evidence="1">
    <location>
        <begin position="976"/>
        <end position="990"/>
    </location>
</feature>
<keyword evidence="2" id="KW-0812">Transmembrane</keyword>
<sequence length="2569" mass="279189">MRCFLVVLCFRAGFLHRQKLFDGDAHKWPNLVFTRLSQELWLLPSDEDSDVVYRRYVCLALVVLGRAVLGTVRSAIKFYAHMTNEEKGEDKSEDGRICSGMFINWTIFLLDITTNCGFLLGFRAGRHYFAAAKQAFPDESDSAPELTSNGEDSAESRHQPSGQERPLPGRRRLPMEVPPLRRPSAVQRRVRLAPEMTTMTSWKMRQNTYVQNKPTFNNELVLVAGLMIHFIDPGVSDSSSNHGSIAPFTSIVPLKQKECEEAVYGNYVTVKGLEGLGAPWQLAKTVADEASGIALRAFLLDNSGSTSASDGHVLRSDHLGRTTSLPATRWEEICATAIEQAEWNFFAGISTEFHLLNPGPGKIQEGRDFVTISVDGDRAQLQTLQTMLQRNGPHGTTPLAARLRDLKRRFQGQAQHGRVMLSVVTDGVPTSDGFGTGKDDFVQQLREFATGLNAFVVIRLATDDDSVVSYYNRIDEELELPLDILDDLKGEAQELHACGNGWFAYTPILHRIREGGSLQKIFDLLDERALGVAEISVLLELLLRGPEDPPFPRQPEELYAVAAQKVTEAPPVFNGRLNRMTDPIDLKMLKKALKLSPWPTCTVMRVSYRADVGWNKLAQWFPPLTANLHDGARGSLTMSTGLLHRLRFLAIGMMRPFHALAAFCLIKVDVFRMRPYFFSWTPDFGRWRLRRVVLGSWRDLFYFAILYPATTTALLLGAVLAHHFATGRLSLFDGVLHRAVMTVMSYATLLGSQRAYFAMSCLLISWECRQLEIRANDFARCAASAWNPRQLVFDLPVEMNMFSTDRSLPAPSLFASLPPLCLSRRFDDMASTPVSSIASSATNVADVLASLGNDELAAEVGSWSAELQAKVVAAVSALSSTSTSTSASTLVRRRKSNKLDAASSSTAASWLAPAVEPADLSAELTAIQEGEHSPAATTIADDEVINFGAMQTPLGNPPVVVVDFSAATGPDPGSGADAGGHGGAAGGHSRAGGTTSTPTTSTSTATAFLAAAGGDGGPTSAPTTTSPTPTPTKAGFLAAYGSDGGPTTEDNIDASSASSPYIPAQVIMAKRPPAELRLPGPEPHEQVDDYAERSATVLAQRSSLTELQRQIAAKMSDAAQETGNWGRAGDGGGLGNFPSPEEARAKTAHRQDRHRPLLLTGPAAAAGSVVNEEDSGDDLPEGFDMRPERRAALFVPDIDWLAYKRRMEGRGAWSVEELPDDLELLAVPDSGALQRLYAGGGAPLVPYSLAASAFFIRRLPPDQRGGRIPKKHAGRRVAGWCGDRRLFGVLGDFGVLGFIATGAFGRDSCPPLISSVVEAAIAAGLAAALPVLAEASVTCIDDIRRGPVLDGVPPEHLVQIVEASQGTRRPTSHSWLPSRGHPGPTLLSGLDSLDEGMLARSSGVPPARYAAAWEVGLDRTATLALIVDNVADLVHQVVEPFTAGCTINGVNHLAQPEHHATVRAIITHMWREARRQWDIAMVTPPPTPAPSSTPTTTVTLTGMAVDSDDKIPKTFAHWATQIDVYNNRRGASPRTCSPAYTPISLGEILQKRLFTASGDVNPLTLPRQGSSATAGQALRLVNGEVSAAIRPVKRLWLKASWAIALEMRAGKTFKEMAAEVVADTAMVNEAMAYVEPAPKRSPANGSTNDDDFQPNAPRCARGRGRGGNRQYRRRNDDDDYQGGRRGGGGNRDRRGDRADDRDDRREDRRDDRRDDRRGDRDQDWRRGGGKGYRQQYQQWTHDDDRQGDRRQWDSWGQQTGPTGGNKCKVPDPSAKRVRLRQRAPDGREIILLSFFNGIGAAPYILDRRFGKLKAAFAWETDDIAGVVEQVDPDDAAIIIIAMAPPCQDFSLIRSDCPGHKGKNGGLFLKATGFVDDIKRRLPQRRFGALAENTTMRKEDAQIISDELDCQISRPRLFWMSIDWSDVRQDPATGAHLVWSVQDGWDRLQLDATRPSTDDFDLAGPNCSTLGLLRQAVHAMLHHAGARPAPRIHSAQPDKRHFAPWHYVREALMEEMVGTGVVATRLLCMLMGHTSAAPAAAEPTVPAAPRRSTIDFVASSNRALYGLPAAAGTGGRTGQLAADMVHPTAQPFEPAWVLLALLDETGPRWSSSSSTCGGVTDDLTNGFDMVGKVRPGPGWRKRTDGRCNDPKHIQDRRVSAEPAYAEQLLEELVDEQRLGRVVGPGCDVLLDAPADQFLAAARRSGHSAAMEADDVPTHHTVGDFVDLARRLAEESTDLLAFGHDMLNAYRQWPVRRPEHCATFLPTAAGTKPSKAQPPAKQQVIQGVQVHLGADGLQAIIREVLDTGVLDPPAAQRLSGKLGFLTQAVFGAGGAAGKDGRQPYAEAGDALLASAALLDHIQPRFIPYGEPRPTQATIFADAFFVDRGRQIKAGHVADDAGRHQSQRRRNGWGYVAHIGDQVFYDFGEAPAWFLDVFAERKAFIYAPEILAQVLAIATFAARLPPLWTAYIDNVAGQCALTKGYGNNGAVNGMVAAMWGLAAAQAWAPHFERVPSADNDALSRGDEGEAQRRGWTRVHTRQDEILQILYQAGASTQYATASAPAELVNIAF</sequence>
<feature type="compositionally biased region" description="Basic and acidic residues" evidence="1">
    <location>
        <begin position="2140"/>
        <end position="2158"/>
    </location>
</feature>
<feature type="chain" id="PRO_5033020351" evidence="3">
    <location>
        <begin position="18"/>
        <end position="2569"/>
    </location>
</feature>
<evidence type="ECO:0000313" key="5">
    <source>
        <dbReference type="Proteomes" id="UP000649617"/>
    </source>
</evidence>
<keyword evidence="2" id="KW-1133">Transmembrane helix</keyword>
<feature type="region of interest" description="Disordered" evidence="1">
    <location>
        <begin position="2126"/>
        <end position="2158"/>
    </location>
</feature>
<keyword evidence="5" id="KW-1185">Reference proteome</keyword>
<feature type="transmembrane region" description="Helical" evidence="2">
    <location>
        <begin position="700"/>
        <end position="722"/>
    </location>
</feature>
<evidence type="ECO:0000313" key="4">
    <source>
        <dbReference type="EMBL" id="CAE7255246.1"/>
    </source>
</evidence>
<organism evidence="4 5">
    <name type="scientific">Symbiodinium pilosum</name>
    <name type="common">Dinoflagellate</name>
    <dbReference type="NCBI Taxonomy" id="2952"/>
    <lineage>
        <taxon>Eukaryota</taxon>
        <taxon>Sar</taxon>
        <taxon>Alveolata</taxon>
        <taxon>Dinophyceae</taxon>
        <taxon>Suessiales</taxon>
        <taxon>Symbiodiniaceae</taxon>
        <taxon>Symbiodinium</taxon>
    </lineage>
</organism>
<feature type="transmembrane region" description="Helical" evidence="2">
    <location>
        <begin position="648"/>
        <end position="668"/>
    </location>
</feature>
<keyword evidence="2" id="KW-0472">Membrane</keyword>
<comment type="caution">
    <text evidence="4">The sequence shown here is derived from an EMBL/GenBank/DDBJ whole genome shotgun (WGS) entry which is preliminary data.</text>
</comment>
<dbReference type="OrthoDB" id="448882at2759"/>
<feature type="compositionally biased region" description="Basic and acidic residues" evidence="1">
    <location>
        <begin position="1740"/>
        <end position="1752"/>
    </location>
</feature>
<evidence type="ECO:0000256" key="1">
    <source>
        <dbReference type="SAM" id="MobiDB-lite"/>
    </source>
</evidence>
<feature type="compositionally biased region" description="Low complexity" evidence="1">
    <location>
        <begin position="965"/>
        <end position="975"/>
    </location>
</feature>
<keyword evidence="3" id="KW-0732">Signal</keyword>
<feature type="region of interest" description="Disordered" evidence="1">
    <location>
        <begin position="1637"/>
        <end position="1773"/>
    </location>
</feature>
<feature type="compositionally biased region" description="Basic residues" evidence="1">
    <location>
        <begin position="1660"/>
        <end position="1672"/>
    </location>
</feature>
<reference evidence="4" key="1">
    <citation type="submission" date="2021-02" db="EMBL/GenBank/DDBJ databases">
        <authorList>
            <person name="Dougan E. K."/>
            <person name="Rhodes N."/>
            <person name="Thang M."/>
            <person name="Chan C."/>
        </authorList>
    </citation>
    <scope>NUCLEOTIDE SEQUENCE</scope>
</reference>
<proteinExistence type="predicted"/>
<dbReference type="EMBL" id="CAJNIZ010007113">
    <property type="protein sequence ID" value="CAE7255246.1"/>
    <property type="molecule type" value="Genomic_DNA"/>
</dbReference>
<feature type="region of interest" description="Disordered" evidence="1">
    <location>
        <begin position="1119"/>
        <end position="1152"/>
    </location>
</feature>
<feature type="compositionally biased region" description="Basic and acidic residues" evidence="1">
    <location>
        <begin position="1690"/>
        <end position="1726"/>
    </location>
</feature>
<evidence type="ECO:0000256" key="2">
    <source>
        <dbReference type="SAM" id="Phobius"/>
    </source>
</evidence>
<dbReference type="InterPro" id="IPR029063">
    <property type="entry name" value="SAM-dependent_MTases_sf"/>
</dbReference>
<feature type="region of interest" description="Disordered" evidence="1">
    <location>
        <begin position="139"/>
        <end position="178"/>
    </location>
</feature>
<evidence type="ECO:0000256" key="3">
    <source>
        <dbReference type="SAM" id="SignalP"/>
    </source>
</evidence>
<name>A0A812MEY8_SYMPI</name>
<protein>
    <submittedName>
        <fullName evidence="4">Uncharacterized protein</fullName>
    </submittedName>
</protein>
<dbReference type="Gene3D" id="3.40.50.150">
    <property type="entry name" value="Vaccinia Virus protein VP39"/>
    <property type="match status" value="1"/>
</dbReference>
<gene>
    <name evidence="4" type="ORF">SPIL2461_LOCUS5115</name>
</gene>
<feature type="compositionally biased region" description="Low complexity" evidence="1">
    <location>
        <begin position="991"/>
        <end position="1035"/>
    </location>
</feature>
<feature type="region of interest" description="Disordered" evidence="1">
    <location>
        <begin position="963"/>
        <end position="1058"/>
    </location>
</feature>
<accession>A0A812MEY8</accession>
<feature type="compositionally biased region" description="Gly residues" evidence="1">
    <location>
        <begin position="1126"/>
        <end position="1135"/>
    </location>
</feature>
<feature type="signal peptide" evidence="3">
    <location>
        <begin position="1"/>
        <end position="17"/>
    </location>
</feature>
<dbReference type="Proteomes" id="UP000649617">
    <property type="component" value="Unassembled WGS sequence"/>
</dbReference>